<name>A0A501PNQ4_9PROT</name>
<dbReference type="SUPFAM" id="SSF48452">
    <property type="entry name" value="TPR-like"/>
    <property type="match status" value="1"/>
</dbReference>
<evidence type="ECO:0000313" key="2">
    <source>
        <dbReference type="EMBL" id="TPD61905.1"/>
    </source>
</evidence>
<dbReference type="Gene3D" id="3.30.1150.10">
    <property type="match status" value="1"/>
</dbReference>
<dbReference type="EMBL" id="VFIY01000005">
    <property type="protein sequence ID" value="TPD61905.1"/>
    <property type="molecule type" value="Genomic_DNA"/>
</dbReference>
<dbReference type="AlphaFoldDB" id="A0A501PNQ4"/>
<dbReference type="OrthoDB" id="1685233at2"/>
<dbReference type="GO" id="GO:0055085">
    <property type="term" value="P:transmembrane transport"/>
    <property type="evidence" value="ECO:0007669"/>
    <property type="project" value="InterPro"/>
</dbReference>
<dbReference type="Gene3D" id="1.25.40.10">
    <property type="entry name" value="Tetratricopeptide repeat domain"/>
    <property type="match status" value="2"/>
</dbReference>
<evidence type="ECO:0000259" key="1">
    <source>
        <dbReference type="Pfam" id="PF03544"/>
    </source>
</evidence>
<dbReference type="SUPFAM" id="SSF74653">
    <property type="entry name" value="TolA/TonB C-terminal domain"/>
    <property type="match status" value="1"/>
</dbReference>
<comment type="caution">
    <text evidence="2">The sequence shown here is derived from an EMBL/GenBank/DDBJ whole genome shotgun (WGS) entry which is preliminary data.</text>
</comment>
<organism evidence="2 3">
    <name type="scientific">Emcibacter nanhaiensis</name>
    <dbReference type="NCBI Taxonomy" id="1505037"/>
    <lineage>
        <taxon>Bacteria</taxon>
        <taxon>Pseudomonadati</taxon>
        <taxon>Pseudomonadota</taxon>
        <taxon>Alphaproteobacteria</taxon>
        <taxon>Emcibacterales</taxon>
        <taxon>Emcibacteraceae</taxon>
        <taxon>Emcibacter</taxon>
    </lineage>
</organism>
<sequence>MRRYILILFLIIQVIPVLAYAVDRDKEQEFLEALSEYNKAWETSRDKEAYDHAKRAYILSQELYDEGSKQQFYATKNFAMARGRLGDREALGSFYEALGDAQGLFEENSPEMLDVYVGLGKSSLSVFDLKKARKYLGKAEDVFKKYFPKNLAVEAEILTATSSIDIFRRKYRSAGKKYERLLDIHLQLYGDEHLVTALFYQKIAGFYDSRGKIHEALEFRQKAHSILMAKLPEDSAEIRASHIGLLASYDGLRNEKEALKHCLEISRLSDDITETQMLPVLAVAPKKDFHLPASKAEVSVVIEFTAGADCRVHDARIAEGNRAFGKAAVKAVEKMRFPPRLVDGKPVSTPGLRHEMTFTRVN</sequence>
<dbReference type="Pfam" id="PF03544">
    <property type="entry name" value="TonB_C"/>
    <property type="match status" value="1"/>
</dbReference>
<dbReference type="RefSeq" id="WP_139939746.1">
    <property type="nucleotide sequence ID" value="NZ_JBHSYP010000003.1"/>
</dbReference>
<dbReference type="InterPro" id="IPR037682">
    <property type="entry name" value="TonB_C"/>
</dbReference>
<reference evidence="3" key="1">
    <citation type="submission" date="2019-06" db="EMBL/GenBank/DDBJ databases">
        <title>The complete genome of Emcibacter congregatus ZYLT.</title>
        <authorList>
            <person name="Zhao Z."/>
        </authorList>
    </citation>
    <scope>NUCLEOTIDE SEQUENCE [LARGE SCALE GENOMIC DNA]</scope>
    <source>
        <strain evidence="3">MCCC 1A06723</strain>
    </source>
</reference>
<gene>
    <name evidence="2" type="ORF">FIV46_06780</name>
</gene>
<protein>
    <submittedName>
        <fullName evidence="2">Energy transducer TonB</fullName>
    </submittedName>
</protein>
<dbReference type="Proteomes" id="UP000319148">
    <property type="component" value="Unassembled WGS sequence"/>
</dbReference>
<evidence type="ECO:0000313" key="3">
    <source>
        <dbReference type="Proteomes" id="UP000319148"/>
    </source>
</evidence>
<dbReference type="InterPro" id="IPR011990">
    <property type="entry name" value="TPR-like_helical_dom_sf"/>
</dbReference>
<keyword evidence="3" id="KW-1185">Reference proteome</keyword>
<accession>A0A501PNQ4</accession>
<proteinExistence type="predicted"/>
<feature type="domain" description="TonB C-terminal" evidence="1">
    <location>
        <begin position="297"/>
        <end position="350"/>
    </location>
</feature>